<name>A0AAF0DJ89_9EURO</name>
<proteinExistence type="inferred from homology"/>
<dbReference type="GO" id="GO:0003690">
    <property type="term" value="F:double-stranded DNA binding"/>
    <property type="evidence" value="ECO:0007669"/>
    <property type="project" value="TreeGrafter"/>
</dbReference>
<accession>A0AAF0DJ89</accession>
<dbReference type="GO" id="GO:0003697">
    <property type="term" value="F:single-stranded DNA binding"/>
    <property type="evidence" value="ECO:0007669"/>
    <property type="project" value="TreeGrafter"/>
</dbReference>
<feature type="region of interest" description="Disordered" evidence="9">
    <location>
        <begin position="1"/>
        <end position="77"/>
    </location>
</feature>
<evidence type="ECO:0000256" key="2">
    <source>
        <dbReference type="ARBA" id="ARBA00010205"/>
    </source>
</evidence>
<dbReference type="Pfam" id="PF06087">
    <property type="entry name" value="Tyr-DNA_phospho"/>
    <property type="match status" value="1"/>
</dbReference>
<sequence>MEEESPSNDRSAKRLKRSHEARRGSQSDLGVKNQPLRSLSRTITPPASYRRHEPAKRASSPKTEHKRQSEPVEIETKLNVIPSPVQLTHILDISEQSGHNVDTIRLRDILGDPLIKECWQFNFLFDVDFLMNQFDPDVRNLIKVKVVHGSWKKDAPNRIRVEVRIPSKHPTLGSLCPVPKCGANHCIHARGLWDTSFEDDDLDTA</sequence>
<dbReference type="Proteomes" id="UP001219355">
    <property type="component" value="Chromosome 3"/>
</dbReference>
<reference evidence="10" key="1">
    <citation type="submission" date="2023-03" db="EMBL/GenBank/DDBJ databases">
        <title>Emydomyces testavorans Genome Sequence.</title>
        <authorList>
            <person name="Hoyer L."/>
        </authorList>
    </citation>
    <scope>NUCLEOTIDE SEQUENCE</scope>
    <source>
        <strain evidence="10">16-2883</strain>
    </source>
</reference>
<dbReference type="Gene3D" id="3.30.870.10">
    <property type="entry name" value="Endonuclease Chain A"/>
    <property type="match status" value="1"/>
</dbReference>
<dbReference type="SUPFAM" id="SSF56024">
    <property type="entry name" value="Phospholipase D/nuclease"/>
    <property type="match status" value="1"/>
</dbReference>
<dbReference type="AlphaFoldDB" id="A0AAF0DJ89"/>
<keyword evidence="11" id="KW-1185">Reference proteome</keyword>
<dbReference type="PANTHER" id="PTHR12415:SF0">
    <property type="entry name" value="TYROSYL-DNA PHOSPHODIESTERASE 1"/>
    <property type="match status" value="1"/>
</dbReference>
<keyword evidence="6" id="KW-0269">Exonuclease</keyword>
<evidence type="ECO:0000256" key="5">
    <source>
        <dbReference type="ARBA" id="ARBA00022801"/>
    </source>
</evidence>
<evidence type="ECO:0000256" key="7">
    <source>
        <dbReference type="ARBA" id="ARBA00023204"/>
    </source>
</evidence>
<dbReference type="GO" id="GO:0004527">
    <property type="term" value="F:exonuclease activity"/>
    <property type="evidence" value="ECO:0007669"/>
    <property type="project" value="UniProtKB-KW"/>
</dbReference>
<keyword evidence="5" id="KW-0378">Hydrolase</keyword>
<gene>
    <name evidence="10" type="ORF">PRK78_005226</name>
</gene>
<comment type="subcellular location">
    <subcellularLocation>
        <location evidence="1">Nucleus</location>
    </subcellularLocation>
</comment>
<keyword evidence="7" id="KW-0234">DNA repair</keyword>
<evidence type="ECO:0000256" key="6">
    <source>
        <dbReference type="ARBA" id="ARBA00022839"/>
    </source>
</evidence>
<evidence type="ECO:0000256" key="3">
    <source>
        <dbReference type="ARBA" id="ARBA00022722"/>
    </source>
</evidence>
<dbReference type="GO" id="GO:0017005">
    <property type="term" value="F:3'-tyrosyl-DNA phosphodiesterase activity"/>
    <property type="evidence" value="ECO:0007669"/>
    <property type="project" value="TreeGrafter"/>
</dbReference>
<evidence type="ECO:0000313" key="11">
    <source>
        <dbReference type="Proteomes" id="UP001219355"/>
    </source>
</evidence>
<evidence type="ECO:0000256" key="4">
    <source>
        <dbReference type="ARBA" id="ARBA00022763"/>
    </source>
</evidence>
<keyword evidence="4" id="KW-0227">DNA damage</keyword>
<dbReference type="GO" id="GO:0006281">
    <property type="term" value="P:DNA repair"/>
    <property type="evidence" value="ECO:0007669"/>
    <property type="project" value="UniProtKB-KW"/>
</dbReference>
<dbReference type="InterPro" id="IPR010347">
    <property type="entry name" value="Tdp1"/>
</dbReference>
<comment type="similarity">
    <text evidence="2">Belongs to the tyrosyl-DNA phosphodiesterase family.</text>
</comment>
<keyword evidence="3" id="KW-0540">Nuclease</keyword>
<keyword evidence="8" id="KW-0539">Nucleus</keyword>
<protein>
    <submittedName>
        <fullName evidence="10">Uncharacterized protein</fullName>
    </submittedName>
</protein>
<dbReference type="GO" id="GO:0005634">
    <property type="term" value="C:nucleus"/>
    <property type="evidence" value="ECO:0007669"/>
    <property type="project" value="UniProtKB-SubCell"/>
</dbReference>
<evidence type="ECO:0000256" key="1">
    <source>
        <dbReference type="ARBA" id="ARBA00004123"/>
    </source>
</evidence>
<dbReference type="PANTHER" id="PTHR12415">
    <property type="entry name" value="TYROSYL-DNA PHOSPHODIESTERASE 1"/>
    <property type="match status" value="1"/>
</dbReference>
<feature type="compositionally biased region" description="Basic and acidic residues" evidence="9">
    <location>
        <begin position="50"/>
        <end position="76"/>
    </location>
</feature>
<organism evidence="10 11">
    <name type="scientific">Emydomyces testavorans</name>
    <dbReference type="NCBI Taxonomy" id="2070801"/>
    <lineage>
        <taxon>Eukaryota</taxon>
        <taxon>Fungi</taxon>
        <taxon>Dikarya</taxon>
        <taxon>Ascomycota</taxon>
        <taxon>Pezizomycotina</taxon>
        <taxon>Eurotiomycetes</taxon>
        <taxon>Eurotiomycetidae</taxon>
        <taxon>Onygenales</taxon>
        <taxon>Nannizziopsiaceae</taxon>
        <taxon>Emydomyces</taxon>
    </lineage>
</organism>
<dbReference type="EMBL" id="CP120629">
    <property type="protein sequence ID" value="WEW59746.1"/>
    <property type="molecule type" value="Genomic_DNA"/>
</dbReference>
<evidence type="ECO:0000313" key="10">
    <source>
        <dbReference type="EMBL" id="WEW59746.1"/>
    </source>
</evidence>
<feature type="compositionally biased region" description="Polar residues" evidence="9">
    <location>
        <begin position="35"/>
        <end position="45"/>
    </location>
</feature>
<evidence type="ECO:0000256" key="8">
    <source>
        <dbReference type="ARBA" id="ARBA00023242"/>
    </source>
</evidence>
<evidence type="ECO:0000256" key="9">
    <source>
        <dbReference type="SAM" id="MobiDB-lite"/>
    </source>
</evidence>